<dbReference type="Proteomes" id="UP000481153">
    <property type="component" value="Unassembled WGS sequence"/>
</dbReference>
<proteinExistence type="predicted"/>
<sequence length="261" mass="28026">MARKWALVALSCLCIVVSTTSVGKGCYEKPQVCTDESKWGGYPKNQGGNGNCLCSSSNCDCVQYSKGYRCMSISLINGTTAYYYGNEPQADGSCLASQIDCNNCDATTTAAPTTAPTSTSSSTTTSPSSANGKSTPQPNSSKGNQTTTQVPGSIPMDSTLQMWQIGLCVGSGVLMLIVITCVLVSLRRAWIASKSEDESEVVQDDARFYRENYRSQTTQQPSRRPTMTQSMMEPRRMPPTSAASASDVQRRNTDNTPIASF</sequence>
<reference evidence="4 5" key="1">
    <citation type="submission" date="2019-07" db="EMBL/GenBank/DDBJ databases">
        <title>Genomics analysis of Aphanomyces spp. identifies a new class of oomycete effector associated with host adaptation.</title>
        <authorList>
            <person name="Gaulin E."/>
        </authorList>
    </citation>
    <scope>NUCLEOTIDE SEQUENCE [LARGE SCALE GENOMIC DNA]</scope>
    <source>
        <strain evidence="4 5">ATCC 201684</strain>
    </source>
</reference>
<keyword evidence="2" id="KW-1133">Transmembrane helix</keyword>
<protein>
    <submittedName>
        <fullName evidence="4">Uncharacterized protein</fullName>
    </submittedName>
</protein>
<dbReference type="EMBL" id="VJMJ01000292">
    <property type="protein sequence ID" value="KAF0723935.1"/>
    <property type="molecule type" value="Genomic_DNA"/>
</dbReference>
<keyword evidence="2" id="KW-0812">Transmembrane</keyword>
<dbReference type="AlphaFoldDB" id="A0A6G0WAN1"/>
<gene>
    <name evidence="4" type="ORF">Ae201684_017315</name>
</gene>
<feature type="compositionally biased region" description="Polar residues" evidence="1">
    <location>
        <begin position="131"/>
        <end position="153"/>
    </location>
</feature>
<keyword evidence="5" id="KW-1185">Reference proteome</keyword>
<keyword evidence="3" id="KW-0732">Signal</keyword>
<feature type="compositionally biased region" description="Polar residues" evidence="1">
    <location>
        <begin position="214"/>
        <end position="231"/>
    </location>
</feature>
<dbReference type="VEuPathDB" id="FungiDB:AeMF1_016095"/>
<evidence type="ECO:0000256" key="1">
    <source>
        <dbReference type="SAM" id="MobiDB-lite"/>
    </source>
</evidence>
<evidence type="ECO:0000256" key="3">
    <source>
        <dbReference type="SAM" id="SignalP"/>
    </source>
</evidence>
<accession>A0A6G0WAN1</accession>
<feature type="region of interest" description="Disordered" evidence="1">
    <location>
        <begin position="212"/>
        <end position="261"/>
    </location>
</feature>
<evidence type="ECO:0000313" key="5">
    <source>
        <dbReference type="Proteomes" id="UP000481153"/>
    </source>
</evidence>
<feature type="chain" id="PRO_5026337650" evidence="3">
    <location>
        <begin position="22"/>
        <end position="261"/>
    </location>
</feature>
<name>A0A6G0WAN1_9STRA</name>
<feature type="transmembrane region" description="Helical" evidence="2">
    <location>
        <begin position="162"/>
        <end position="186"/>
    </location>
</feature>
<comment type="caution">
    <text evidence="4">The sequence shown here is derived from an EMBL/GenBank/DDBJ whole genome shotgun (WGS) entry which is preliminary data.</text>
</comment>
<keyword evidence="2" id="KW-0472">Membrane</keyword>
<evidence type="ECO:0000313" key="4">
    <source>
        <dbReference type="EMBL" id="KAF0723935.1"/>
    </source>
</evidence>
<organism evidence="4 5">
    <name type="scientific">Aphanomyces euteiches</name>
    <dbReference type="NCBI Taxonomy" id="100861"/>
    <lineage>
        <taxon>Eukaryota</taxon>
        <taxon>Sar</taxon>
        <taxon>Stramenopiles</taxon>
        <taxon>Oomycota</taxon>
        <taxon>Saprolegniomycetes</taxon>
        <taxon>Saprolegniales</taxon>
        <taxon>Verrucalvaceae</taxon>
        <taxon>Aphanomyces</taxon>
    </lineage>
</organism>
<feature type="region of interest" description="Disordered" evidence="1">
    <location>
        <begin position="111"/>
        <end position="153"/>
    </location>
</feature>
<evidence type="ECO:0000256" key="2">
    <source>
        <dbReference type="SAM" id="Phobius"/>
    </source>
</evidence>
<feature type="compositionally biased region" description="Low complexity" evidence="1">
    <location>
        <begin position="111"/>
        <end position="130"/>
    </location>
</feature>
<feature type="signal peptide" evidence="3">
    <location>
        <begin position="1"/>
        <end position="21"/>
    </location>
</feature>